<dbReference type="Pfam" id="PF09669">
    <property type="entry name" value="Phage_pRha"/>
    <property type="match status" value="1"/>
</dbReference>
<proteinExistence type="predicted"/>
<evidence type="ECO:0000313" key="1">
    <source>
        <dbReference type="EMBL" id="DAF54028.1"/>
    </source>
</evidence>
<reference evidence="1" key="1">
    <citation type="journal article" date="2021" name="Proc. Natl. Acad. Sci. U.S.A.">
        <title>A Catalog of Tens of Thousands of Viruses from Human Metagenomes Reveals Hidden Associations with Chronic Diseases.</title>
        <authorList>
            <person name="Tisza M.J."/>
            <person name="Buck C.B."/>
        </authorList>
    </citation>
    <scope>NUCLEOTIDE SEQUENCE</scope>
    <source>
        <strain evidence="1">CtfyA6</strain>
    </source>
</reference>
<dbReference type="InterPro" id="IPR014054">
    <property type="entry name" value="Phage_regulatory_Rha"/>
</dbReference>
<dbReference type="NCBIfam" id="TIGR02681">
    <property type="entry name" value="phage_pRha"/>
    <property type="match status" value="1"/>
</dbReference>
<sequence length="224" mass="26582">MLVQITGKKNEEQLTTTSRIVAEVFGKEHSDVIKSIENLKEGIGKSSDTYFILLNKMNEQNKQYYKEYELSRDGYSLLVMGFTGEKALKFKLDFINAFNSMEQELKRIYEERQQWNIEREKGKLVRHILTDTIKMKVADSPNKKFMYPNYTKLIYKLLFNKSFDELKKMYNIKPKESLRDYISSEELKELEQMEMLISSLINLGWGYNQIKEFIMQNQIKKLAC</sequence>
<accession>A0A8S5SSL7</accession>
<dbReference type="EMBL" id="BK032670">
    <property type="protein sequence ID" value="DAF54028.1"/>
    <property type="molecule type" value="Genomic_DNA"/>
</dbReference>
<protein>
    <submittedName>
        <fullName evidence="1">Regulatory protein</fullName>
    </submittedName>
</protein>
<organism evidence="1">
    <name type="scientific">Myoviridae sp. ctfyA6</name>
    <dbReference type="NCBI Taxonomy" id="2827698"/>
    <lineage>
        <taxon>Viruses</taxon>
        <taxon>Duplodnaviria</taxon>
        <taxon>Heunggongvirae</taxon>
        <taxon>Uroviricota</taxon>
        <taxon>Caudoviricetes</taxon>
    </lineage>
</organism>
<name>A0A8S5SSL7_9CAUD</name>